<reference evidence="2 3" key="1">
    <citation type="submission" date="2020-10" db="EMBL/GenBank/DDBJ databases">
        <title>Bacillus sp. HD4P25, an endophyte from a halophyte.</title>
        <authorList>
            <person name="Sun J.-Q."/>
        </authorList>
    </citation>
    <scope>NUCLEOTIDE SEQUENCE [LARGE SCALE GENOMIC DNA]</scope>
    <source>
        <strain evidence="2 3">YIM 93174</strain>
    </source>
</reference>
<dbReference type="Pfam" id="PF19767">
    <property type="entry name" value="DUF6254"/>
    <property type="match status" value="1"/>
</dbReference>
<protein>
    <submittedName>
        <fullName evidence="2">Uncharacterized protein</fullName>
    </submittedName>
</protein>
<dbReference type="Proteomes" id="UP001516662">
    <property type="component" value="Unassembled WGS sequence"/>
</dbReference>
<feature type="compositionally biased region" description="Basic and acidic residues" evidence="1">
    <location>
        <begin position="1"/>
        <end position="12"/>
    </location>
</feature>
<evidence type="ECO:0000313" key="3">
    <source>
        <dbReference type="Proteomes" id="UP001516662"/>
    </source>
</evidence>
<feature type="region of interest" description="Disordered" evidence="1">
    <location>
        <begin position="1"/>
        <end position="46"/>
    </location>
</feature>
<feature type="compositionally biased region" description="Basic residues" evidence="1">
    <location>
        <begin position="13"/>
        <end position="25"/>
    </location>
</feature>
<keyword evidence="3" id="KW-1185">Reference proteome</keyword>
<comment type="caution">
    <text evidence="2">The sequence shown here is derived from an EMBL/GenBank/DDBJ whole genome shotgun (WGS) entry which is preliminary data.</text>
</comment>
<proteinExistence type="predicted"/>
<dbReference type="RefSeq" id="WP_193538317.1">
    <property type="nucleotide sequence ID" value="NZ_JADCLJ010000022.1"/>
</dbReference>
<name>A0ABR9QM36_9BACI</name>
<evidence type="ECO:0000313" key="2">
    <source>
        <dbReference type="EMBL" id="MBE4909566.1"/>
    </source>
</evidence>
<dbReference type="EMBL" id="JADCLJ010000022">
    <property type="protein sequence ID" value="MBE4909566.1"/>
    <property type="molecule type" value="Genomic_DNA"/>
</dbReference>
<organism evidence="2 3">
    <name type="scientific">Litchfieldia luteola</name>
    <dbReference type="NCBI Taxonomy" id="682179"/>
    <lineage>
        <taxon>Bacteria</taxon>
        <taxon>Bacillati</taxon>
        <taxon>Bacillota</taxon>
        <taxon>Bacilli</taxon>
        <taxon>Bacillales</taxon>
        <taxon>Bacillaceae</taxon>
        <taxon>Litchfieldia</taxon>
    </lineage>
</organism>
<evidence type="ECO:0000256" key="1">
    <source>
        <dbReference type="SAM" id="MobiDB-lite"/>
    </source>
</evidence>
<dbReference type="InterPro" id="IPR046221">
    <property type="entry name" value="DUF6254"/>
</dbReference>
<sequence>MTKSQHEKERQWNVRKRQQNPHGKVKSFEELGEDITPNVKKERRGE</sequence>
<gene>
    <name evidence="2" type="ORF">IMZ08_16055</name>
</gene>
<accession>A0ABR9QM36</accession>